<dbReference type="PIRSF" id="PIRSF015875">
    <property type="entry name" value="UCP015875"/>
    <property type="match status" value="1"/>
</dbReference>
<dbReference type="Proteomes" id="UP000000422">
    <property type="component" value="Chromosome"/>
</dbReference>
<accession>Q7MQK9</accession>
<evidence type="ECO:0000313" key="3">
    <source>
        <dbReference type="Proteomes" id="UP000000422"/>
    </source>
</evidence>
<feature type="transmembrane region" description="Helical" evidence="1">
    <location>
        <begin position="123"/>
        <end position="143"/>
    </location>
</feature>
<feature type="transmembrane region" description="Helical" evidence="1">
    <location>
        <begin position="85"/>
        <end position="111"/>
    </location>
</feature>
<proteinExistence type="predicted"/>
<reference evidence="2 3" key="1">
    <citation type="journal article" date="2003" name="Proc. Natl. Acad. Sci. U.S.A.">
        <title>Complete genome sequence and analysis of Wolinella succinogenes.</title>
        <authorList>
            <person name="Baar C."/>
            <person name="Eppinger M."/>
            <person name="Raddatz G."/>
            <person name="Simon JM."/>
            <person name="Lanz C."/>
            <person name="Klimmek O."/>
            <person name="Nandakumar R."/>
            <person name="Gross R."/>
            <person name="Rosinus A."/>
            <person name="Keller H."/>
            <person name="Jagtap P."/>
            <person name="Linke B."/>
            <person name="Meyer F."/>
            <person name="Lederer H."/>
            <person name="Schuster S.C."/>
        </authorList>
    </citation>
    <scope>NUCLEOTIDE SEQUENCE [LARGE SCALE GENOMIC DNA]</scope>
    <source>
        <strain evidence="3">ATCC 29543 / DSM 1740 / CCUG 13145 / JCM 31913 / LMG 7466 / NCTC 11488 / FDC 602W</strain>
    </source>
</reference>
<evidence type="ECO:0000256" key="1">
    <source>
        <dbReference type="SAM" id="Phobius"/>
    </source>
</evidence>
<name>Q7MQK9_WOLSU</name>
<sequence length="144" mass="16820">MGNLDIWLLTLHLFSATLFIGTVFFWTFIIDWVRNRYPQIDLDEAETLFSRRLRPIMSVNVTILLLSGLGLFYHRHAALKDFDTFYAYGLSLKALLGIIAIAAFFFMPLLMRLFKNKMRAHDIAHYLLFGIMILIVILAKALYW</sequence>
<keyword evidence="1" id="KW-0812">Transmembrane</keyword>
<feature type="transmembrane region" description="Helical" evidence="1">
    <location>
        <begin position="53"/>
        <end position="73"/>
    </location>
</feature>
<dbReference type="RefSeq" id="WP_011139997.1">
    <property type="nucleotide sequence ID" value="NC_005090.1"/>
</dbReference>
<dbReference type="EMBL" id="BX571663">
    <property type="protein sequence ID" value="CAE11215.1"/>
    <property type="molecule type" value="Genomic_DNA"/>
</dbReference>
<keyword evidence="1" id="KW-0472">Membrane</keyword>
<dbReference type="AlphaFoldDB" id="Q7MQK9"/>
<gene>
    <name evidence="2" type="ordered locus">WS2227</name>
</gene>
<keyword evidence="1" id="KW-1133">Transmembrane helix</keyword>
<dbReference type="HOGENOM" id="CLU_1844081_0_0_7"/>
<dbReference type="KEGG" id="wsu:WS2227"/>
<dbReference type="InterPro" id="IPR007418">
    <property type="entry name" value="DUF474"/>
</dbReference>
<evidence type="ECO:0000313" key="2">
    <source>
        <dbReference type="EMBL" id="CAE11215.1"/>
    </source>
</evidence>
<organism evidence="3">
    <name type="scientific">Wolinella succinogenes (strain ATCC 29543 / DSM 1740 / CCUG 13145 / JCM 31913 / LMG 7466 / NCTC 11488 / FDC 602W)</name>
    <name type="common">Vibrio succinogenes</name>
    <dbReference type="NCBI Taxonomy" id="273121"/>
    <lineage>
        <taxon>Bacteria</taxon>
        <taxon>Pseudomonadati</taxon>
        <taxon>Campylobacterota</taxon>
        <taxon>Epsilonproteobacteria</taxon>
        <taxon>Campylobacterales</taxon>
        <taxon>Helicobacteraceae</taxon>
        <taxon>Wolinella</taxon>
    </lineage>
</organism>
<dbReference type="eggNOG" id="COG3399">
    <property type="taxonomic scope" value="Bacteria"/>
</dbReference>
<feature type="transmembrane region" description="Helical" evidence="1">
    <location>
        <begin position="6"/>
        <end position="33"/>
    </location>
</feature>
<keyword evidence="3" id="KW-1185">Reference proteome</keyword>
<dbReference type="STRING" id="273121.WS2227"/>
<protein>
    <submittedName>
        <fullName evidence="2">Uncharacterized protein</fullName>
    </submittedName>
</protein>